<evidence type="ECO:0000259" key="2">
    <source>
        <dbReference type="Pfam" id="PF16087"/>
    </source>
</evidence>
<accession>A0ABQ8T8A7</accession>
<evidence type="ECO:0000256" key="1">
    <source>
        <dbReference type="SAM" id="Phobius"/>
    </source>
</evidence>
<keyword evidence="4" id="KW-1185">Reference proteome</keyword>
<sequence>MRRLGVMEKHSVPSRAELRPQISTISCYYPLSSLRVRNVDLDEKVTPKVAILYALSVNMSVAIVTIVLYHLLLVSYTPVPIYAPLTVGDKLRAEILQRLAVPCTILNVLRQIFCTRQHLSTGTHTQLNTRSLDIQFVYSDSEHADMLSVCGLCGGDALAAVEEYRRRFPNRRIPSSCMFSRVYRMLSETGKLPSVPKLTYSSEMISYYYLDHMIVLPFHYKIALLTQFRFLMDIDRFSRVPFNYF</sequence>
<keyword evidence="1" id="KW-0812">Transmembrane</keyword>
<name>A0ABQ8T8A7_PERAM</name>
<evidence type="ECO:0000313" key="4">
    <source>
        <dbReference type="Proteomes" id="UP001148838"/>
    </source>
</evidence>
<protein>
    <recommendedName>
        <fullName evidence="2">DUF4817 domain-containing protein</fullName>
    </recommendedName>
</protein>
<proteinExistence type="predicted"/>
<keyword evidence="1" id="KW-0472">Membrane</keyword>
<keyword evidence="1" id="KW-1133">Transmembrane helix</keyword>
<feature type="domain" description="DUF4817" evidence="2">
    <location>
        <begin position="142"/>
        <end position="192"/>
    </location>
</feature>
<dbReference type="Proteomes" id="UP001148838">
    <property type="component" value="Unassembled WGS sequence"/>
</dbReference>
<dbReference type="EMBL" id="JAJSOF020000015">
    <property type="protein sequence ID" value="KAJ4442100.1"/>
    <property type="molecule type" value="Genomic_DNA"/>
</dbReference>
<evidence type="ECO:0000313" key="3">
    <source>
        <dbReference type="EMBL" id="KAJ4442100.1"/>
    </source>
</evidence>
<organism evidence="3 4">
    <name type="scientific">Periplaneta americana</name>
    <name type="common">American cockroach</name>
    <name type="synonym">Blatta americana</name>
    <dbReference type="NCBI Taxonomy" id="6978"/>
    <lineage>
        <taxon>Eukaryota</taxon>
        <taxon>Metazoa</taxon>
        <taxon>Ecdysozoa</taxon>
        <taxon>Arthropoda</taxon>
        <taxon>Hexapoda</taxon>
        <taxon>Insecta</taxon>
        <taxon>Pterygota</taxon>
        <taxon>Neoptera</taxon>
        <taxon>Polyneoptera</taxon>
        <taxon>Dictyoptera</taxon>
        <taxon>Blattodea</taxon>
        <taxon>Blattoidea</taxon>
        <taxon>Blattidae</taxon>
        <taxon>Blattinae</taxon>
        <taxon>Periplaneta</taxon>
    </lineage>
</organism>
<feature type="transmembrane region" description="Helical" evidence="1">
    <location>
        <begin position="50"/>
        <end position="72"/>
    </location>
</feature>
<gene>
    <name evidence="3" type="ORF">ANN_11966</name>
</gene>
<dbReference type="Pfam" id="PF16087">
    <property type="entry name" value="DUF4817"/>
    <property type="match status" value="1"/>
</dbReference>
<comment type="caution">
    <text evidence="3">The sequence shown here is derived from an EMBL/GenBank/DDBJ whole genome shotgun (WGS) entry which is preliminary data.</text>
</comment>
<reference evidence="3 4" key="1">
    <citation type="journal article" date="2022" name="Allergy">
        <title>Genome assembly and annotation of Periplaneta americana reveal a comprehensive cockroach allergen profile.</title>
        <authorList>
            <person name="Wang L."/>
            <person name="Xiong Q."/>
            <person name="Saelim N."/>
            <person name="Wang L."/>
            <person name="Nong W."/>
            <person name="Wan A.T."/>
            <person name="Shi M."/>
            <person name="Liu X."/>
            <person name="Cao Q."/>
            <person name="Hui J.H.L."/>
            <person name="Sookrung N."/>
            <person name="Leung T.F."/>
            <person name="Tungtrongchitr A."/>
            <person name="Tsui S.K.W."/>
        </authorList>
    </citation>
    <scope>NUCLEOTIDE SEQUENCE [LARGE SCALE GENOMIC DNA]</scope>
    <source>
        <strain evidence="3">PWHHKU_190912</strain>
    </source>
</reference>
<dbReference type="InterPro" id="IPR032135">
    <property type="entry name" value="DUF4817"/>
</dbReference>